<evidence type="ECO:0000313" key="2">
    <source>
        <dbReference type="Proteomes" id="UP001557484"/>
    </source>
</evidence>
<organism evidence="1 2">
    <name type="scientific">Zhongshania arctica</name>
    <dbReference type="NCBI Taxonomy" id="3238302"/>
    <lineage>
        <taxon>Bacteria</taxon>
        <taxon>Pseudomonadati</taxon>
        <taxon>Pseudomonadota</taxon>
        <taxon>Gammaproteobacteria</taxon>
        <taxon>Cellvibrionales</taxon>
        <taxon>Spongiibacteraceae</taxon>
        <taxon>Zhongshania</taxon>
    </lineage>
</organism>
<name>A0ABV3TXM9_9GAMM</name>
<reference evidence="1 2" key="1">
    <citation type="journal article" date="2011" name="Int. J. Syst. Evol. Microbiol.">
        <title>Zhongshania antarctica gen. nov., sp. nov. and Zhongshania guokunii sp. nov., gammaproteobacteria respectively isolated from coastal attached (fast) ice and surface seawater of the Antarctic.</title>
        <authorList>
            <person name="Li H.J."/>
            <person name="Zhang X.Y."/>
            <person name="Chen C.X."/>
            <person name="Zhang Y.J."/>
            <person name="Gao Z.M."/>
            <person name="Yu Y."/>
            <person name="Chen X.L."/>
            <person name="Chen B."/>
            <person name="Zhang Y.Z."/>
        </authorList>
    </citation>
    <scope>NUCLEOTIDE SEQUENCE [LARGE SCALE GENOMIC DNA]</scope>
    <source>
        <strain evidence="1 2">R06B22</strain>
    </source>
</reference>
<evidence type="ECO:0000313" key="1">
    <source>
        <dbReference type="EMBL" id="MEX1665499.1"/>
    </source>
</evidence>
<sequence length="49" mass="5449">MFERSGGAMHSPTRSRQQKLLTLMTKQGLADDVFQTAYLRAESCFAVLG</sequence>
<gene>
    <name evidence="1" type="ORF">AB4875_08350</name>
</gene>
<dbReference type="EMBL" id="JBFRYB010000001">
    <property type="protein sequence ID" value="MEX1665499.1"/>
    <property type="molecule type" value="Genomic_DNA"/>
</dbReference>
<protein>
    <submittedName>
        <fullName evidence="1">Uncharacterized protein</fullName>
    </submittedName>
</protein>
<dbReference type="Proteomes" id="UP001557484">
    <property type="component" value="Unassembled WGS sequence"/>
</dbReference>
<proteinExistence type="predicted"/>
<keyword evidence="2" id="KW-1185">Reference proteome</keyword>
<comment type="caution">
    <text evidence="1">The sequence shown here is derived from an EMBL/GenBank/DDBJ whole genome shotgun (WGS) entry which is preliminary data.</text>
</comment>
<accession>A0ABV3TXM9</accession>
<dbReference type="RefSeq" id="WP_368375602.1">
    <property type="nucleotide sequence ID" value="NZ_JBFRYB010000001.1"/>
</dbReference>